<name>A0AC35F4K4_9BILA</name>
<proteinExistence type="predicted"/>
<reference evidence="2" key="1">
    <citation type="submission" date="2022-11" db="UniProtKB">
        <authorList>
            <consortium name="WormBaseParasite"/>
        </authorList>
    </citation>
    <scope>IDENTIFICATION</scope>
</reference>
<protein>
    <submittedName>
        <fullName evidence="2">Uncharacterized protein</fullName>
    </submittedName>
</protein>
<evidence type="ECO:0000313" key="1">
    <source>
        <dbReference type="Proteomes" id="UP000887580"/>
    </source>
</evidence>
<dbReference type="Proteomes" id="UP000887580">
    <property type="component" value="Unplaced"/>
</dbReference>
<organism evidence="1 2">
    <name type="scientific">Panagrolaimus sp. PS1159</name>
    <dbReference type="NCBI Taxonomy" id="55785"/>
    <lineage>
        <taxon>Eukaryota</taxon>
        <taxon>Metazoa</taxon>
        <taxon>Ecdysozoa</taxon>
        <taxon>Nematoda</taxon>
        <taxon>Chromadorea</taxon>
        <taxon>Rhabditida</taxon>
        <taxon>Tylenchina</taxon>
        <taxon>Panagrolaimomorpha</taxon>
        <taxon>Panagrolaimoidea</taxon>
        <taxon>Panagrolaimidae</taxon>
        <taxon>Panagrolaimus</taxon>
    </lineage>
</organism>
<sequence>MIFSFEMHLSLFFTVFWFWVIVKKNVIKRKNNKMKTNLLALFSYDINIDYTIIFTNSNEKYHQINGH</sequence>
<evidence type="ECO:0000313" key="2">
    <source>
        <dbReference type="WBParaSite" id="PS1159_v2.g13767.t1"/>
    </source>
</evidence>
<accession>A0AC35F4K4</accession>
<dbReference type="WBParaSite" id="PS1159_v2.g13767.t1">
    <property type="protein sequence ID" value="PS1159_v2.g13767.t1"/>
    <property type="gene ID" value="PS1159_v2.g13767"/>
</dbReference>